<feature type="compositionally biased region" description="Acidic residues" evidence="5">
    <location>
        <begin position="43"/>
        <end position="53"/>
    </location>
</feature>
<dbReference type="CDD" id="cd07185">
    <property type="entry name" value="OmpA_C-like"/>
    <property type="match status" value="1"/>
</dbReference>
<dbReference type="InterPro" id="IPR050330">
    <property type="entry name" value="Bact_OuterMem_StrucFunc"/>
</dbReference>
<dbReference type="PROSITE" id="PS51257">
    <property type="entry name" value="PROKAR_LIPOPROTEIN"/>
    <property type="match status" value="1"/>
</dbReference>
<dbReference type="PROSITE" id="PS51123">
    <property type="entry name" value="OMPA_2"/>
    <property type="match status" value="1"/>
</dbReference>
<dbReference type="GO" id="GO:0009279">
    <property type="term" value="C:cell outer membrane"/>
    <property type="evidence" value="ECO:0007669"/>
    <property type="project" value="UniProtKB-SubCell"/>
</dbReference>
<comment type="caution">
    <text evidence="7">The sequence shown here is derived from an EMBL/GenBank/DDBJ whole genome shotgun (WGS) entry which is preliminary data.</text>
</comment>
<evidence type="ECO:0000313" key="8">
    <source>
        <dbReference type="Proteomes" id="UP000578077"/>
    </source>
</evidence>
<dbReference type="SUPFAM" id="SSF103088">
    <property type="entry name" value="OmpA-like"/>
    <property type="match status" value="1"/>
</dbReference>
<dbReference type="InterPro" id="IPR036737">
    <property type="entry name" value="OmpA-like_sf"/>
</dbReference>
<comment type="subcellular location">
    <subcellularLocation>
        <location evidence="1">Cell outer membrane</location>
    </subcellularLocation>
</comment>
<keyword evidence="2 4" id="KW-0472">Membrane</keyword>
<name>A0A841E865_9ACTN</name>
<accession>A0A841E865</accession>
<evidence type="ECO:0000256" key="4">
    <source>
        <dbReference type="PROSITE-ProRule" id="PRU00473"/>
    </source>
</evidence>
<evidence type="ECO:0000256" key="1">
    <source>
        <dbReference type="ARBA" id="ARBA00004442"/>
    </source>
</evidence>
<feature type="domain" description="OmpA-like" evidence="6">
    <location>
        <begin position="236"/>
        <end position="352"/>
    </location>
</feature>
<protein>
    <submittedName>
        <fullName evidence="7">Outer membrane protein OmpA-like peptidoglycan-associated protein</fullName>
    </submittedName>
</protein>
<sequence length="352" mass="38630">MRFQSFRGLTPVRLPARAIAFVLGMTLMTSCVTSDGGQNTPDDSGDDQVDQQDSEQPSGKDQPPEDPVAQSITSSTKIGTNFRVEVISLDKHDDDFAVVRFSMANLSDSEDAYTLTPPKDRDNPSDFQSMTLIDTRNQTKHIPLFYKNGECFCGKWNKTSLAPGDRMTTWLAFPAPPDDVDSMTLLTAVTPPILDIPITDATTNQPADGELADPRIWDLHSFSEEVDGTKSREETPDQMAVSLSSDVLFDLNESDLNEDADQILEQVSKEIDNSSATSVSIDGHTDNTGTDSVNIPLSEERAEVTKNRISRLTSNSDITYEVDGHGSTDPIASNDTDKGRAKNRRVTITFNK</sequence>
<dbReference type="EMBL" id="JACHLY010000001">
    <property type="protein sequence ID" value="MBB5997308.1"/>
    <property type="molecule type" value="Genomic_DNA"/>
</dbReference>
<evidence type="ECO:0000256" key="3">
    <source>
        <dbReference type="ARBA" id="ARBA00023237"/>
    </source>
</evidence>
<evidence type="ECO:0000256" key="5">
    <source>
        <dbReference type="SAM" id="MobiDB-lite"/>
    </source>
</evidence>
<dbReference type="AlphaFoldDB" id="A0A841E865"/>
<evidence type="ECO:0000256" key="2">
    <source>
        <dbReference type="ARBA" id="ARBA00023136"/>
    </source>
</evidence>
<evidence type="ECO:0000259" key="6">
    <source>
        <dbReference type="PROSITE" id="PS51123"/>
    </source>
</evidence>
<reference evidence="7 8" key="1">
    <citation type="submission" date="2020-08" db="EMBL/GenBank/DDBJ databases">
        <title>Sequencing the genomes of 1000 actinobacteria strains.</title>
        <authorList>
            <person name="Klenk H.-P."/>
        </authorList>
    </citation>
    <scope>NUCLEOTIDE SEQUENCE [LARGE SCALE GENOMIC DNA]</scope>
    <source>
        <strain evidence="7 8">DSM 44593</strain>
    </source>
</reference>
<organism evidence="7 8">
    <name type="scientific">Streptomonospora salina</name>
    <dbReference type="NCBI Taxonomy" id="104205"/>
    <lineage>
        <taxon>Bacteria</taxon>
        <taxon>Bacillati</taxon>
        <taxon>Actinomycetota</taxon>
        <taxon>Actinomycetes</taxon>
        <taxon>Streptosporangiales</taxon>
        <taxon>Nocardiopsidaceae</taxon>
        <taxon>Streptomonospora</taxon>
    </lineage>
</organism>
<dbReference type="InterPro" id="IPR006664">
    <property type="entry name" value="OMP_bac"/>
</dbReference>
<keyword evidence="8" id="KW-1185">Reference proteome</keyword>
<dbReference type="Gene3D" id="3.30.1330.60">
    <property type="entry name" value="OmpA-like domain"/>
    <property type="match status" value="1"/>
</dbReference>
<feature type="region of interest" description="Disordered" evidence="5">
    <location>
        <begin position="319"/>
        <end position="352"/>
    </location>
</feature>
<feature type="region of interest" description="Disordered" evidence="5">
    <location>
        <begin position="33"/>
        <end position="75"/>
    </location>
</feature>
<dbReference type="PRINTS" id="PR01021">
    <property type="entry name" value="OMPADOMAIN"/>
</dbReference>
<dbReference type="InterPro" id="IPR006665">
    <property type="entry name" value="OmpA-like"/>
</dbReference>
<dbReference type="Pfam" id="PF00691">
    <property type="entry name" value="OmpA"/>
    <property type="match status" value="1"/>
</dbReference>
<keyword evidence="3" id="KW-0998">Cell outer membrane</keyword>
<dbReference type="Proteomes" id="UP000578077">
    <property type="component" value="Unassembled WGS sequence"/>
</dbReference>
<dbReference type="RefSeq" id="WP_312862374.1">
    <property type="nucleotide sequence ID" value="NZ_BAABKT010000004.1"/>
</dbReference>
<evidence type="ECO:0000313" key="7">
    <source>
        <dbReference type="EMBL" id="MBB5997308.1"/>
    </source>
</evidence>
<dbReference type="PANTHER" id="PTHR30329">
    <property type="entry name" value="STATOR ELEMENT OF FLAGELLAR MOTOR COMPLEX"/>
    <property type="match status" value="1"/>
</dbReference>
<proteinExistence type="predicted"/>
<gene>
    <name evidence="7" type="ORF">HNR25_001059</name>
</gene>
<feature type="region of interest" description="Disordered" evidence="5">
    <location>
        <begin position="274"/>
        <end position="293"/>
    </location>
</feature>
<dbReference type="PANTHER" id="PTHR30329:SF21">
    <property type="entry name" value="LIPOPROTEIN YIAD-RELATED"/>
    <property type="match status" value="1"/>
</dbReference>